<feature type="region of interest" description="Disordered" evidence="1">
    <location>
        <begin position="153"/>
        <end position="173"/>
    </location>
</feature>
<evidence type="ECO:0000313" key="2">
    <source>
        <dbReference type="EMBL" id="KAG9441751.1"/>
    </source>
</evidence>
<evidence type="ECO:0000256" key="1">
    <source>
        <dbReference type="SAM" id="MobiDB-lite"/>
    </source>
</evidence>
<dbReference type="EMBL" id="JAINDJ010000007">
    <property type="protein sequence ID" value="KAG9441751.1"/>
    <property type="molecule type" value="Genomic_DNA"/>
</dbReference>
<feature type="region of interest" description="Disordered" evidence="1">
    <location>
        <begin position="65"/>
        <end position="86"/>
    </location>
</feature>
<dbReference type="Proteomes" id="UP000825729">
    <property type="component" value="Unassembled WGS sequence"/>
</dbReference>
<sequence length="193" mass="21638">MYDVTLEVFMRLCIYDDALCIMHYDYAFMCDERACEAKLGEAREGGHGGEAGGEIQKIRRVQEIPSPQRRVGGAGQNEAEGEAECDAQCDEDARMEAEMMIMMQNDARADAECMNKIQNDTECDTEYTECAMMLNVTECEQNDARINVTSSGVIAGPWQPTDSVTQPDHASPADDEIKTYQTMLYYCHATAYY</sequence>
<name>A0AAV7E1Q8_ARIFI</name>
<dbReference type="AlphaFoldDB" id="A0AAV7E1Q8"/>
<evidence type="ECO:0000313" key="3">
    <source>
        <dbReference type="Proteomes" id="UP000825729"/>
    </source>
</evidence>
<keyword evidence="3" id="KW-1185">Reference proteome</keyword>
<proteinExistence type="predicted"/>
<organism evidence="2 3">
    <name type="scientific">Aristolochia fimbriata</name>
    <name type="common">White veined hardy Dutchman's pipe vine</name>
    <dbReference type="NCBI Taxonomy" id="158543"/>
    <lineage>
        <taxon>Eukaryota</taxon>
        <taxon>Viridiplantae</taxon>
        <taxon>Streptophyta</taxon>
        <taxon>Embryophyta</taxon>
        <taxon>Tracheophyta</taxon>
        <taxon>Spermatophyta</taxon>
        <taxon>Magnoliopsida</taxon>
        <taxon>Magnoliidae</taxon>
        <taxon>Piperales</taxon>
        <taxon>Aristolochiaceae</taxon>
        <taxon>Aristolochia</taxon>
    </lineage>
</organism>
<reference evidence="2 3" key="1">
    <citation type="submission" date="2021-07" db="EMBL/GenBank/DDBJ databases">
        <title>The Aristolochia fimbriata genome: insights into angiosperm evolution, floral development and chemical biosynthesis.</title>
        <authorList>
            <person name="Jiao Y."/>
        </authorList>
    </citation>
    <scope>NUCLEOTIDE SEQUENCE [LARGE SCALE GENOMIC DNA]</scope>
    <source>
        <strain evidence="2">IBCAS-2021</strain>
        <tissue evidence="2">Leaf</tissue>
    </source>
</reference>
<gene>
    <name evidence="2" type="ORF">H6P81_017605</name>
</gene>
<accession>A0AAV7E1Q8</accession>
<comment type="caution">
    <text evidence="2">The sequence shown here is derived from an EMBL/GenBank/DDBJ whole genome shotgun (WGS) entry which is preliminary data.</text>
</comment>
<protein>
    <submittedName>
        <fullName evidence="2">Uncharacterized protein</fullName>
    </submittedName>
</protein>